<accession>A0A4R3NEY9</accession>
<dbReference type="EMBL" id="SMAS01000008">
    <property type="protein sequence ID" value="TCT30903.1"/>
    <property type="molecule type" value="Genomic_DNA"/>
</dbReference>
<name>A0A4R3NEY9_9GAMM</name>
<dbReference type="Gene3D" id="3.30.70.1770">
    <property type="match status" value="1"/>
</dbReference>
<comment type="caution">
    <text evidence="2">The sequence shown here is derived from an EMBL/GenBank/DDBJ whole genome shotgun (WGS) entry which is preliminary data.</text>
</comment>
<dbReference type="AlphaFoldDB" id="A0A4R3NEY9"/>
<dbReference type="Gene3D" id="3.30.70.1780">
    <property type="match status" value="1"/>
</dbReference>
<reference evidence="2 3" key="1">
    <citation type="submission" date="2019-03" db="EMBL/GenBank/DDBJ databases">
        <title>Genomic analyses of the natural microbiome of Caenorhabditis elegans.</title>
        <authorList>
            <person name="Samuel B."/>
        </authorList>
    </citation>
    <scope>NUCLEOTIDE SEQUENCE [LARGE SCALE GENOMIC DNA]</scope>
    <source>
        <strain evidence="2 3">JUb102</strain>
    </source>
</reference>
<feature type="transmembrane region" description="Helical" evidence="1">
    <location>
        <begin position="147"/>
        <end position="167"/>
    </location>
</feature>
<keyword evidence="1" id="KW-1133">Transmembrane helix</keyword>
<keyword evidence="1" id="KW-0472">Membrane</keyword>
<keyword evidence="1" id="KW-0812">Transmembrane</keyword>
<dbReference type="Proteomes" id="UP000295055">
    <property type="component" value="Unassembled WGS sequence"/>
</dbReference>
<dbReference type="OrthoDB" id="9035799at2"/>
<gene>
    <name evidence="2" type="ORF">EC835_10852</name>
</gene>
<protein>
    <submittedName>
        <fullName evidence="2">Type III secretion system (T3SS) protein PrgH/EprH</fullName>
    </submittedName>
</protein>
<evidence type="ECO:0000313" key="3">
    <source>
        <dbReference type="Proteomes" id="UP000295055"/>
    </source>
</evidence>
<dbReference type="Gene3D" id="2.60.200.20">
    <property type="match status" value="1"/>
</dbReference>
<dbReference type="GO" id="GO:0016020">
    <property type="term" value="C:membrane"/>
    <property type="evidence" value="ECO:0007669"/>
    <property type="project" value="InterPro"/>
</dbReference>
<organism evidence="2 3">
    <name type="scientific">Providencia alcalifaciens</name>
    <dbReference type="NCBI Taxonomy" id="126385"/>
    <lineage>
        <taxon>Bacteria</taxon>
        <taxon>Pseudomonadati</taxon>
        <taxon>Pseudomonadota</taxon>
        <taxon>Gammaproteobacteria</taxon>
        <taxon>Enterobacterales</taxon>
        <taxon>Morganellaceae</taxon>
        <taxon>Providencia</taxon>
    </lineage>
</organism>
<evidence type="ECO:0000313" key="2">
    <source>
        <dbReference type="EMBL" id="TCT30903.1"/>
    </source>
</evidence>
<sequence length="397" mass="45813">MIEAKYHTCIMKIISGSMNSQELMINIDKNLIVVGQYTKYKTEIDENGFTTYYIPSEHTQCEFSIVSHDEHNNNFAINLKQDGKSRHLSVTLQEILLIDTFPIVIKLLNTEWNYSKKEPNPLPSKSLLLTENSAIAIKQKPKFNKKWLFVLLLTFVVIFILFVEFQINPKNNAAKQIKNIDNILKGSYYPIIYTQNKNGEILILVKSQRDEDWSRQVLLKSDYQEKYTIKKINLLEKEIEDKLIDTVPNLLKVDISNPCQPVIRVVKNPLPNNDDKNINRILSSYFSCYNQSQLVQIPLEKLIKKAELGLTESNVKWQRITKGNYVIFVIRDSLNDKQTLSLISFTNSFSQKWGTKQIQFSVSLANNELAGKSFITNSNGITLLGNNHWLFNSNQPN</sequence>
<dbReference type="Pfam" id="PF09480">
    <property type="entry name" value="PrgH"/>
    <property type="match status" value="1"/>
</dbReference>
<evidence type="ECO:0000256" key="1">
    <source>
        <dbReference type="SAM" id="Phobius"/>
    </source>
</evidence>
<proteinExistence type="predicted"/>
<dbReference type="InterPro" id="IPR019029">
    <property type="entry name" value="T3SS_PrgH/EprH-like"/>
</dbReference>
<dbReference type="RefSeq" id="WP_132496840.1">
    <property type="nucleotide sequence ID" value="NZ_SMAS01000008.1"/>
</dbReference>